<dbReference type="Pfam" id="PF17764">
    <property type="entry name" value="PriA_3primeBD"/>
    <property type="match status" value="1"/>
</dbReference>
<dbReference type="PROSITE" id="PS51192">
    <property type="entry name" value="HELICASE_ATP_BIND_1"/>
    <property type="match status" value="1"/>
</dbReference>
<feature type="domain" description="Helicase C-terminal" evidence="14">
    <location>
        <begin position="449"/>
        <end position="631"/>
    </location>
</feature>
<dbReference type="InterPro" id="IPR014001">
    <property type="entry name" value="Helicase_ATP-bd"/>
</dbReference>
<evidence type="ECO:0000259" key="14">
    <source>
        <dbReference type="PROSITE" id="PS51194"/>
    </source>
</evidence>
<evidence type="ECO:0000256" key="11">
    <source>
        <dbReference type="ARBA" id="ARBA00048988"/>
    </source>
</evidence>
<keyword evidence="2 12" id="KW-0235">DNA replication</keyword>
<dbReference type="Gene3D" id="3.40.1440.60">
    <property type="entry name" value="PriA, 3(prime) DNA-binding domain"/>
    <property type="match status" value="1"/>
</dbReference>
<evidence type="ECO:0000256" key="6">
    <source>
        <dbReference type="ARBA" id="ARBA00022806"/>
    </source>
</evidence>
<dbReference type="SUPFAM" id="SSF52540">
    <property type="entry name" value="P-loop containing nucleoside triphosphate hydrolases"/>
    <property type="match status" value="2"/>
</dbReference>
<keyword evidence="8 12" id="KW-0067">ATP-binding</keyword>
<comment type="catalytic activity">
    <reaction evidence="11 12">
        <text>ATP + H2O = ADP + phosphate + H(+)</text>
        <dbReference type="Rhea" id="RHEA:13065"/>
        <dbReference type="ChEBI" id="CHEBI:15377"/>
        <dbReference type="ChEBI" id="CHEBI:15378"/>
        <dbReference type="ChEBI" id="CHEBI:30616"/>
        <dbReference type="ChEBI" id="CHEBI:43474"/>
        <dbReference type="ChEBI" id="CHEBI:456216"/>
        <dbReference type="EC" id="5.6.2.4"/>
    </reaction>
</comment>
<comment type="function">
    <text evidence="12">Initiates the restart of stalled replication forks, which reloads the replicative helicase on sites other than the origin of replication. Recognizes and binds to abandoned replication forks and remodels them to uncover a helicase loading site. Promotes assembly of the primosome at these replication forks.</text>
</comment>
<keyword evidence="1 12" id="KW-0639">Primosome</keyword>
<dbReference type="AlphaFoldDB" id="A0A918ND18"/>
<keyword evidence="4 12" id="KW-0547">Nucleotide-binding</keyword>
<dbReference type="InterPro" id="IPR027417">
    <property type="entry name" value="P-loop_NTPase"/>
</dbReference>
<feature type="binding site" evidence="12">
    <location>
        <position position="481"/>
    </location>
    <ligand>
        <name>Zn(2+)</name>
        <dbReference type="ChEBI" id="CHEBI:29105"/>
        <label>1</label>
    </ligand>
</feature>
<dbReference type="GO" id="GO:0006269">
    <property type="term" value="P:DNA replication, synthesis of primer"/>
    <property type="evidence" value="ECO:0007669"/>
    <property type="project" value="UniProtKB-KW"/>
</dbReference>
<name>A0A918ND18_9PROT</name>
<proteinExistence type="inferred from homology"/>
<dbReference type="GO" id="GO:0006310">
    <property type="term" value="P:DNA recombination"/>
    <property type="evidence" value="ECO:0007669"/>
    <property type="project" value="InterPro"/>
</dbReference>
<dbReference type="Pfam" id="PF00270">
    <property type="entry name" value="DEAD"/>
    <property type="match status" value="1"/>
</dbReference>
<dbReference type="InterPro" id="IPR011545">
    <property type="entry name" value="DEAD/DEAH_box_helicase_dom"/>
</dbReference>
<sequence>MSSIACYHATNVNQTAQILFPVNVPTAFDYAVPAGLDLARGDFVFAPIGKQMKLGVVWGFGTAEPGRELKSIVDRKATRPLSPDMLDFIDWTARYNGASLGNVLRMVIRNYKALDPSAIVTLYRPSGNSPKNLTPSRAAVLREGGPWPARASEAAARAGVSTGVVKGLVKAGGLVAESGPVDPPFPEPDADLLGRELTIGQKEAGEDLAAQIRTGRFNVSLLDGVTGSGKTEVYFEAVAEALRRGKQCLILVPEIALTQAGLRRFAERFGAEPASWHSQMGEAARRRVWREVAQGRCKLVVGARSALYLPFPKLGLIVVDEEHDTSYKQEEGVIYNARDMAVVRAHLSGHSVILASATPSLESLHNARNGKFAHIILPERPGAAVLPEIGLVDLKEHVPEKGKFLSQPLLDAIDVVTARGEQALLYLNRRGYAPLIICRSCGEKLKSPDTDSWLVQHKRTGRAMCHLTGFSMPMPRECPKCHTEDSLTSVGPGVERVAEEAQEAFPNARVEILSSDTAGNPAELAERMRRMEQGEIDILVGTQMVVKGHNFPKLTFVGVVDGDLGLAGGDPRAGERTYQTLVQVAGRAGRADKPGHALIQTHQPEHEALVALAAGDREMFIGVELAMREMLGLPPYGKLAAVIFWGPEAAKVDALAKKFLAAAPRADGIEILGPSEAPIGRLRGMFRRRLFVQAEASVNLSKYMATWRSKIRTASKYKIQIDIDPQSFM</sequence>
<keyword evidence="10 12" id="KW-0413">Isomerase</keyword>
<comment type="cofactor">
    <cofactor evidence="12">
        <name>Zn(2+)</name>
        <dbReference type="ChEBI" id="CHEBI:29105"/>
    </cofactor>
    <text evidence="12">Binds 2 zinc ions per subunit.</text>
</comment>
<dbReference type="GO" id="GO:0016787">
    <property type="term" value="F:hydrolase activity"/>
    <property type="evidence" value="ECO:0007669"/>
    <property type="project" value="UniProtKB-KW"/>
</dbReference>
<dbReference type="InterPro" id="IPR001650">
    <property type="entry name" value="Helicase_C-like"/>
</dbReference>
<dbReference type="SMART" id="SM00487">
    <property type="entry name" value="DEXDc"/>
    <property type="match status" value="1"/>
</dbReference>
<gene>
    <name evidence="12 15" type="primary">priA</name>
    <name evidence="15" type="ORF">GCM10011309_09130</name>
</gene>
<comment type="catalytic activity">
    <reaction evidence="12">
        <text>Couples ATP hydrolysis with the unwinding of duplex DNA by translocating in the 3'-5' direction.</text>
        <dbReference type="EC" id="5.6.2.4"/>
    </reaction>
</comment>
<evidence type="ECO:0000256" key="3">
    <source>
        <dbReference type="ARBA" id="ARBA00022723"/>
    </source>
</evidence>
<dbReference type="GO" id="GO:0006302">
    <property type="term" value="P:double-strand break repair"/>
    <property type="evidence" value="ECO:0007669"/>
    <property type="project" value="InterPro"/>
</dbReference>
<evidence type="ECO:0000313" key="16">
    <source>
        <dbReference type="Proteomes" id="UP000600865"/>
    </source>
</evidence>
<dbReference type="CDD" id="cd17929">
    <property type="entry name" value="DEXHc_priA"/>
    <property type="match status" value="1"/>
</dbReference>
<keyword evidence="3 12" id="KW-0479">Metal-binding</keyword>
<evidence type="ECO:0000256" key="4">
    <source>
        <dbReference type="ARBA" id="ARBA00022741"/>
    </source>
</evidence>
<keyword evidence="7 12" id="KW-0862">Zinc</keyword>
<dbReference type="PANTHER" id="PTHR30580:SF0">
    <property type="entry name" value="PRIMOSOMAL PROTEIN N"/>
    <property type="match status" value="1"/>
</dbReference>
<feature type="binding site" evidence="12">
    <location>
        <position position="465"/>
    </location>
    <ligand>
        <name>Zn(2+)</name>
        <dbReference type="ChEBI" id="CHEBI:29105"/>
        <label>2</label>
    </ligand>
</feature>
<dbReference type="Pfam" id="PF00271">
    <property type="entry name" value="Helicase_C"/>
    <property type="match status" value="1"/>
</dbReference>
<dbReference type="GO" id="GO:0003677">
    <property type="term" value="F:DNA binding"/>
    <property type="evidence" value="ECO:0007669"/>
    <property type="project" value="UniProtKB-UniRule"/>
</dbReference>
<comment type="caution">
    <text evidence="15">The sequence shown here is derived from an EMBL/GenBank/DDBJ whole genome shotgun (WGS) entry which is preliminary data.</text>
</comment>
<dbReference type="EMBL" id="BMYV01000001">
    <property type="protein sequence ID" value="GGX61353.1"/>
    <property type="molecule type" value="Genomic_DNA"/>
</dbReference>
<accession>A0A918ND18</accession>
<organism evidence="15 16">
    <name type="scientific">Litorimonas cladophorae</name>
    <dbReference type="NCBI Taxonomy" id="1220491"/>
    <lineage>
        <taxon>Bacteria</taxon>
        <taxon>Pseudomonadati</taxon>
        <taxon>Pseudomonadota</taxon>
        <taxon>Alphaproteobacteria</taxon>
        <taxon>Maricaulales</taxon>
        <taxon>Robiginitomaculaceae</taxon>
    </lineage>
</organism>
<protein>
    <recommendedName>
        <fullName evidence="12">Replication restart protein PriA</fullName>
    </recommendedName>
    <alternativeName>
        <fullName evidence="12">ATP-dependent DNA helicase PriA</fullName>
        <ecNumber evidence="12">5.6.2.4</ecNumber>
    </alternativeName>
    <alternativeName>
        <fullName evidence="12">DNA 3'-5' helicase PriA</fullName>
    </alternativeName>
</protein>
<dbReference type="Pfam" id="PF18074">
    <property type="entry name" value="PriA_C"/>
    <property type="match status" value="1"/>
</dbReference>
<dbReference type="NCBIfam" id="TIGR00595">
    <property type="entry name" value="priA"/>
    <property type="match status" value="1"/>
</dbReference>
<dbReference type="Gene3D" id="3.40.50.300">
    <property type="entry name" value="P-loop containing nucleotide triphosphate hydrolases"/>
    <property type="match status" value="2"/>
</dbReference>
<evidence type="ECO:0000256" key="9">
    <source>
        <dbReference type="ARBA" id="ARBA00023125"/>
    </source>
</evidence>
<evidence type="ECO:0000313" key="15">
    <source>
        <dbReference type="EMBL" id="GGX61353.1"/>
    </source>
</evidence>
<evidence type="ECO:0000256" key="7">
    <source>
        <dbReference type="ARBA" id="ARBA00022833"/>
    </source>
</evidence>
<keyword evidence="5 12" id="KW-0378">Hydrolase</keyword>
<dbReference type="GO" id="GO:0008270">
    <property type="term" value="F:zinc ion binding"/>
    <property type="evidence" value="ECO:0007669"/>
    <property type="project" value="UniProtKB-UniRule"/>
</dbReference>
<dbReference type="HAMAP" id="MF_00983">
    <property type="entry name" value="PriA"/>
    <property type="match status" value="1"/>
</dbReference>
<feature type="binding site" evidence="12">
    <location>
        <position position="441"/>
    </location>
    <ligand>
        <name>Zn(2+)</name>
        <dbReference type="ChEBI" id="CHEBI:29105"/>
        <label>1</label>
    </ligand>
</feature>
<dbReference type="EC" id="5.6.2.4" evidence="12"/>
<evidence type="ECO:0000256" key="8">
    <source>
        <dbReference type="ARBA" id="ARBA00022840"/>
    </source>
</evidence>
<keyword evidence="16" id="KW-1185">Reference proteome</keyword>
<evidence type="ECO:0000256" key="10">
    <source>
        <dbReference type="ARBA" id="ARBA00023235"/>
    </source>
</evidence>
<dbReference type="GO" id="GO:1990077">
    <property type="term" value="C:primosome complex"/>
    <property type="evidence" value="ECO:0007669"/>
    <property type="project" value="UniProtKB-UniRule"/>
</dbReference>
<evidence type="ECO:0000256" key="5">
    <source>
        <dbReference type="ARBA" id="ARBA00022801"/>
    </source>
</evidence>
<evidence type="ECO:0000256" key="12">
    <source>
        <dbReference type="HAMAP-Rule" id="MF_00983"/>
    </source>
</evidence>
<comment type="caution">
    <text evidence="12">Lacks conserved residue(s) required for the propagation of feature annotation.</text>
</comment>
<dbReference type="SMART" id="SM00490">
    <property type="entry name" value="HELICc"/>
    <property type="match status" value="1"/>
</dbReference>
<dbReference type="NCBIfam" id="NF004070">
    <property type="entry name" value="PRK05580.2-2"/>
    <property type="match status" value="1"/>
</dbReference>
<keyword evidence="9 12" id="KW-0238">DNA-binding</keyword>
<dbReference type="FunFam" id="3.40.50.300:FF:000489">
    <property type="entry name" value="Primosome assembly protein PriA"/>
    <property type="match status" value="1"/>
</dbReference>
<dbReference type="GO" id="GO:0005524">
    <property type="term" value="F:ATP binding"/>
    <property type="evidence" value="ECO:0007669"/>
    <property type="project" value="UniProtKB-UniRule"/>
</dbReference>
<evidence type="ECO:0000259" key="13">
    <source>
        <dbReference type="PROSITE" id="PS51192"/>
    </source>
</evidence>
<feature type="binding site" evidence="12">
    <location>
        <position position="478"/>
    </location>
    <ligand>
        <name>Zn(2+)</name>
        <dbReference type="ChEBI" id="CHEBI:29105"/>
        <label>1</label>
    </ligand>
</feature>
<keyword evidence="6 12" id="KW-0347">Helicase</keyword>
<dbReference type="PANTHER" id="PTHR30580">
    <property type="entry name" value="PRIMOSOMAL PROTEIN N"/>
    <property type="match status" value="1"/>
</dbReference>
<dbReference type="GO" id="GO:0006270">
    <property type="term" value="P:DNA replication initiation"/>
    <property type="evidence" value="ECO:0007669"/>
    <property type="project" value="TreeGrafter"/>
</dbReference>
<comment type="subunit">
    <text evidence="12">Component of the replication restart primosome.</text>
</comment>
<dbReference type="Proteomes" id="UP000600865">
    <property type="component" value="Unassembled WGS sequence"/>
</dbReference>
<dbReference type="InterPro" id="IPR041236">
    <property type="entry name" value="PriA_C"/>
</dbReference>
<dbReference type="InterPro" id="IPR041222">
    <property type="entry name" value="PriA_3primeBD"/>
</dbReference>
<evidence type="ECO:0000256" key="1">
    <source>
        <dbReference type="ARBA" id="ARBA00022515"/>
    </source>
</evidence>
<dbReference type="PROSITE" id="PS51194">
    <property type="entry name" value="HELICASE_CTER"/>
    <property type="match status" value="1"/>
</dbReference>
<dbReference type="InterPro" id="IPR005259">
    <property type="entry name" value="PriA"/>
</dbReference>
<reference evidence="15 16" key="1">
    <citation type="journal article" date="2014" name="Int. J. Syst. Evol. Microbiol.">
        <title>Complete genome sequence of Corynebacterium casei LMG S-19264T (=DSM 44701T), isolated from a smear-ripened cheese.</title>
        <authorList>
            <consortium name="US DOE Joint Genome Institute (JGI-PGF)"/>
            <person name="Walter F."/>
            <person name="Albersmeier A."/>
            <person name="Kalinowski J."/>
            <person name="Ruckert C."/>
        </authorList>
    </citation>
    <scope>NUCLEOTIDE SEQUENCE [LARGE SCALE GENOMIC DNA]</scope>
    <source>
        <strain evidence="15 16">KCTC 23968</strain>
    </source>
</reference>
<dbReference type="GO" id="GO:0043138">
    <property type="term" value="F:3'-5' DNA helicase activity"/>
    <property type="evidence" value="ECO:0007669"/>
    <property type="project" value="UniProtKB-EC"/>
</dbReference>
<comment type="similarity">
    <text evidence="12">Belongs to the helicase family. PriA subfamily.</text>
</comment>
<feature type="binding site" evidence="12">
    <location>
        <position position="438"/>
    </location>
    <ligand>
        <name>Zn(2+)</name>
        <dbReference type="ChEBI" id="CHEBI:29105"/>
        <label>1</label>
    </ligand>
</feature>
<evidence type="ECO:0000256" key="2">
    <source>
        <dbReference type="ARBA" id="ARBA00022705"/>
    </source>
</evidence>
<feature type="domain" description="Helicase ATP-binding" evidence="13">
    <location>
        <begin position="211"/>
        <end position="377"/>
    </location>
</feature>
<dbReference type="InterPro" id="IPR042115">
    <property type="entry name" value="PriA_3primeBD_sf"/>
</dbReference>